<dbReference type="Pfam" id="PF00348">
    <property type="entry name" value="polyprenyl_synt"/>
    <property type="match status" value="1"/>
</dbReference>
<dbReference type="RefSeq" id="WP_023510576.1">
    <property type="nucleotide sequence ID" value="NZ_AWTC01000011.1"/>
</dbReference>
<dbReference type="GO" id="GO:0046872">
    <property type="term" value="F:metal ion binding"/>
    <property type="evidence" value="ECO:0007669"/>
    <property type="project" value="UniProtKB-KW"/>
</dbReference>
<dbReference type="AlphaFoldDB" id="V6IXM5"/>
<dbReference type="PATRIC" id="fig|1395513.3.peg.2358"/>
<evidence type="ECO:0000313" key="8">
    <source>
        <dbReference type="Proteomes" id="UP000018296"/>
    </source>
</evidence>
<gene>
    <name evidence="7" type="ORF">P343_11660</name>
</gene>
<accession>V6IXM5</accession>
<dbReference type="InterPro" id="IPR000092">
    <property type="entry name" value="Polyprenyl_synt"/>
</dbReference>
<keyword evidence="5" id="KW-0460">Magnesium</keyword>
<keyword evidence="4" id="KW-0479">Metal-binding</keyword>
<protein>
    <submittedName>
        <fullName evidence="7">Geranylgeranyl pyrophosphate synthase</fullName>
    </submittedName>
</protein>
<dbReference type="InterPro" id="IPR008949">
    <property type="entry name" value="Isoprenoid_synthase_dom_sf"/>
</dbReference>
<evidence type="ECO:0000256" key="5">
    <source>
        <dbReference type="ARBA" id="ARBA00022842"/>
    </source>
</evidence>
<evidence type="ECO:0000256" key="3">
    <source>
        <dbReference type="ARBA" id="ARBA00022679"/>
    </source>
</evidence>
<evidence type="ECO:0000256" key="2">
    <source>
        <dbReference type="ARBA" id="ARBA00006706"/>
    </source>
</evidence>
<dbReference type="eggNOG" id="COG0142">
    <property type="taxonomic scope" value="Bacteria"/>
</dbReference>
<evidence type="ECO:0000313" key="7">
    <source>
        <dbReference type="EMBL" id="EST11421.1"/>
    </source>
</evidence>
<dbReference type="SFLD" id="SFLDS00005">
    <property type="entry name" value="Isoprenoid_Synthase_Type_I"/>
    <property type="match status" value="1"/>
</dbReference>
<dbReference type="SUPFAM" id="SSF48576">
    <property type="entry name" value="Terpenoid synthases"/>
    <property type="match status" value="1"/>
</dbReference>
<proteinExistence type="inferred from homology"/>
<comment type="similarity">
    <text evidence="2 6">Belongs to the FPP/GGPP synthase family.</text>
</comment>
<dbReference type="InterPro" id="IPR033749">
    <property type="entry name" value="Polyprenyl_synt_CS"/>
</dbReference>
<dbReference type="PANTHER" id="PTHR12001:SF69">
    <property type="entry name" value="ALL TRANS-POLYPRENYL-DIPHOSPHATE SYNTHASE PDSS1"/>
    <property type="match status" value="1"/>
</dbReference>
<dbReference type="Proteomes" id="UP000018296">
    <property type="component" value="Unassembled WGS sequence"/>
</dbReference>
<evidence type="ECO:0000256" key="6">
    <source>
        <dbReference type="RuleBase" id="RU004466"/>
    </source>
</evidence>
<comment type="caution">
    <text evidence="7">The sequence shown here is derived from an EMBL/GenBank/DDBJ whole genome shotgun (WGS) entry which is preliminary data.</text>
</comment>
<dbReference type="PANTHER" id="PTHR12001">
    <property type="entry name" value="GERANYLGERANYL PYROPHOSPHATE SYNTHASE"/>
    <property type="match status" value="1"/>
</dbReference>
<dbReference type="GO" id="GO:0008299">
    <property type="term" value="P:isoprenoid biosynthetic process"/>
    <property type="evidence" value="ECO:0007669"/>
    <property type="project" value="InterPro"/>
</dbReference>
<dbReference type="CDD" id="cd00685">
    <property type="entry name" value="Trans_IPPS_HT"/>
    <property type="match status" value="1"/>
</dbReference>
<comment type="cofactor">
    <cofactor evidence="1">
        <name>Mg(2+)</name>
        <dbReference type="ChEBI" id="CHEBI:18420"/>
    </cofactor>
</comment>
<reference evidence="7 8" key="1">
    <citation type="journal article" date="2013" name="Genome Announc.">
        <title>Genome Sequence of Sporolactobacillus laevolacticus DSM442, an Efficient Polymer-Grade D-Lactate Producer from Agricultural Waste Cottonseed as a Nitrogen Source.</title>
        <authorList>
            <person name="Wang H."/>
            <person name="Wang L."/>
            <person name="Ju J."/>
            <person name="Yu B."/>
            <person name="Ma Y."/>
        </authorList>
    </citation>
    <scope>NUCLEOTIDE SEQUENCE [LARGE SCALE GENOMIC DNA]</scope>
    <source>
        <strain evidence="7 8">DSM 442</strain>
    </source>
</reference>
<dbReference type="EMBL" id="AWTC01000011">
    <property type="protein sequence ID" value="EST11421.1"/>
    <property type="molecule type" value="Genomic_DNA"/>
</dbReference>
<keyword evidence="8" id="KW-1185">Reference proteome</keyword>
<keyword evidence="3 6" id="KW-0808">Transferase</keyword>
<sequence length="331" mass="37371">MSGKKTDIHQMWDAYPALKEELNDVLLLIESYIRVRDSAIANRIKKMVHSGGKLLRPAYSLLCSHIGPDQDPDRSKAVAAALECLHMASLVHDDVIDKADIRHGQITIHEEYGNKVAIYTGDYLLSLAFSILSRYANSLPRIHFRGFQADKILAGELEQLHGRYQESVSIKRYLSQISGKTAQLFAMSCCTGAMASHAEQQIAAHAWRMGRYIGMAFQIIDDILDYRGTSHVLGKPVMNDIRQGVYTLPLIYALKADAQTLRPLLRKRESITEEDLNIILECIRRHDGVEKATRLADGYTKKAIYELKQLPSGSYKETLEQLTKALLERKM</sequence>
<dbReference type="Gene3D" id="1.10.600.10">
    <property type="entry name" value="Farnesyl Diphosphate Synthase"/>
    <property type="match status" value="1"/>
</dbReference>
<organism evidence="7 8">
    <name type="scientific">Sporolactobacillus laevolacticus DSM 442</name>
    <dbReference type="NCBI Taxonomy" id="1395513"/>
    <lineage>
        <taxon>Bacteria</taxon>
        <taxon>Bacillati</taxon>
        <taxon>Bacillota</taxon>
        <taxon>Bacilli</taxon>
        <taxon>Bacillales</taxon>
        <taxon>Sporolactobacillaceae</taxon>
        <taxon>Sporolactobacillus</taxon>
    </lineage>
</organism>
<evidence type="ECO:0000256" key="1">
    <source>
        <dbReference type="ARBA" id="ARBA00001946"/>
    </source>
</evidence>
<dbReference type="PROSITE" id="PS00444">
    <property type="entry name" value="POLYPRENYL_SYNTHASE_2"/>
    <property type="match status" value="1"/>
</dbReference>
<evidence type="ECO:0000256" key="4">
    <source>
        <dbReference type="ARBA" id="ARBA00022723"/>
    </source>
</evidence>
<dbReference type="OrthoDB" id="9805316at2"/>
<name>V6IXM5_9BACL</name>
<dbReference type="STRING" id="1395513.P343_11660"/>
<dbReference type="GO" id="GO:0004659">
    <property type="term" value="F:prenyltransferase activity"/>
    <property type="evidence" value="ECO:0007669"/>
    <property type="project" value="InterPro"/>
</dbReference>